<keyword evidence="5" id="KW-1185">Reference proteome</keyword>
<dbReference type="InterPro" id="IPR036388">
    <property type="entry name" value="WH-like_DNA-bd_sf"/>
</dbReference>
<dbReference type="InterPro" id="IPR036196">
    <property type="entry name" value="Ptyr_pPase_sf"/>
</dbReference>
<evidence type="ECO:0000256" key="1">
    <source>
        <dbReference type="ARBA" id="ARBA00022849"/>
    </source>
</evidence>
<evidence type="ECO:0000313" key="4">
    <source>
        <dbReference type="EMBL" id="GAA1630878.1"/>
    </source>
</evidence>
<sequence length="270" mass="29664">MRSTISPEAPAMPPGFLRLAGHPVRWQLLSELTRSDRQVRELTALVGQRQSLTSYHLGQLREGGLVTMRRSSADKRDTYYSLDLAACRERLAESGAALHPGLRLMPAALTPSEGDPGRRPTPRPPVRVLFLCTGNSARSQLAEAILEKAGGARVEAASAGSHPKALHPHAVRVMRERGVDISGRRSKHLSEFAEQRFDHVISLCDRVREVCPGWPGSPAVAHWSLPDPATDSAVAEHSYPAFVRTADELSTRIEFLLYAIEHSLMTSERS</sequence>
<gene>
    <name evidence="4" type="ORF">GCM10009744_18730</name>
</gene>
<dbReference type="Pfam" id="PF01451">
    <property type="entry name" value="LMWPc"/>
    <property type="match status" value="1"/>
</dbReference>
<dbReference type="SMART" id="SM00226">
    <property type="entry name" value="LMWPc"/>
    <property type="match status" value="1"/>
</dbReference>
<proteinExistence type="predicted"/>
<evidence type="ECO:0000313" key="5">
    <source>
        <dbReference type="Proteomes" id="UP001501319"/>
    </source>
</evidence>
<accession>A0ABP4R273</accession>
<dbReference type="InterPro" id="IPR001845">
    <property type="entry name" value="HTH_ArsR_DNA-bd_dom"/>
</dbReference>
<dbReference type="CDD" id="cd16345">
    <property type="entry name" value="LMWP_ArsC"/>
    <property type="match status" value="1"/>
</dbReference>
<comment type="caution">
    <text evidence="4">The sequence shown here is derived from an EMBL/GenBank/DDBJ whole genome shotgun (WGS) entry which is preliminary data.</text>
</comment>
<dbReference type="Pfam" id="PF01022">
    <property type="entry name" value="HTH_5"/>
    <property type="match status" value="1"/>
</dbReference>
<name>A0ABP4R273_9ACTN</name>
<dbReference type="PANTHER" id="PTHR43428">
    <property type="entry name" value="ARSENATE REDUCTASE"/>
    <property type="match status" value="1"/>
</dbReference>
<dbReference type="InterPro" id="IPR011991">
    <property type="entry name" value="ArsR-like_HTH"/>
</dbReference>
<dbReference type="EMBL" id="BAAANE010000004">
    <property type="protein sequence ID" value="GAA1630878.1"/>
    <property type="molecule type" value="Genomic_DNA"/>
</dbReference>
<reference evidence="5" key="1">
    <citation type="journal article" date="2019" name="Int. J. Syst. Evol. Microbiol.">
        <title>The Global Catalogue of Microorganisms (GCM) 10K type strain sequencing project: providing services to taxonomists for standard genome sequencing and annotation.</title>
        <authorList>
            <consortium name="The Broad Institute Genomics Platform"/>
            <consortium name="The Broad Institute Genome Sequencing Center for Infectious Disease"/>
            <person name="Wu L."/>
            <person name="Ma J."/>
        </authorList>
    </citation>
    <scope>NUCLEOTIDE SEQUENCE [LARGE SCALE GENOMIC DNA]</scope>
    <source>
        <strain evidence="5">JCM 14306</strain>
    </source>
</reference>
<dbReference type="SMART" id="SM00418">
    <property type="entry name" value="HTH_ARSR"/>
    <property type="match status" value="1"/>
</dbReference>
<dbReference type="SUPFAM" id="SSF46785">
    <property type="entry name" value="Winged helix' DNA-binding domain"/>
    <property type="match status" value="1"/>
</dbReference>
<dbReference type="PANTHER" id="PTHR43428:SF1">
    <property type="entry name" value="ARSENATE REDUCTASE"/>
    <property type="match status" value="1"/>
</dbReference>
<evidence type="ECO:0000259" key="2">
    <source>
        <dbReference type="SMART" id="SM00226"/>
    </source>
</evidence>
<protein>
    <submittedName>
        <fullName evidence="4">ArsR family transcriptional regulator</fullName>
    </submittedName>
</protein>
<evidence type="ECO:0000259" key="3">
    <source>
        <dbReference type="SMART" id="SM00418"/>
    </source>
</evidence>
<feature type="domain" description="HTH arsR-type" evidence="3">
    <location>
        <begin position="15"/>
        <end position="93"/>
    </location>
</feature>
<dbReference type="Gene3D" id="1.10.10.10">
    <property type="entry name" value="Winged helix-like DNA-binding domain superfamily/Winged helix DNA-binding domain"/>
    <property type="match status" value="1"/>
</dbReference>
<dbReference type="CDD" id="cd00090">
    <property type="entry name" value="HTH_ARSR"/>
    <property type="match status" value="1"/>
</dbReference>
<dbReference type="Gene3D" id="3.40.50.2300">
    <property type="match status" value="1"/>
</dbReference>
<dbReference type="Proteomes" id="UP001501319">
    <property type="component" value="Unassembled WGS sequence"/>
</dbReference>
<dbReference type="RefSeq" id="WP_344110566.1">
    <property type="nucleotide sequence ID" value="NZ_BAAANE010000004.1"/>
</dbReference>
<dbReference type="InterPro" id="IPR036390">
    <property type="entry name" value="WH_DNA-bd_sf"/>
</dbReference>
<feature type="domain" description="Phosphotyrosine protein phosphatase I" evidence="2">
    <location>
        <begin position="126"/>
        <end position="259"/>
    </location>
</feature>
<organism evidence="4 5">
    <name type="scientific">Kribbella alba</name>
    <dbReference type="NCBI Taxonomy" id="190197"/>
    <lineage>
        <taxon>Bacteria</taxon>
        <taxon>Bacillati</taxon>
        <taxon>Actinomycetota</taxon>
        <taxon>Actinomycetes</taxon>
        <taxon>Propionibacteriales</taxon>
        <taxon>Kribbellaceae</taxon>
        <taxon>Kribbella</taxon>
    </lineage>
</organism>
<dbReference type="InterPro" id="IPR023485">
    <property type="entry name" value="Ptyr_pPase"/>
</dbReference>
<dbReference type="SUPFAM" id="SSF52788">
    <property type="entry name" value="Phosphotyrosine protein phosphatases I"/>
    <property type="match status" value="1"/>
</dbReference>
<keyword evidence="1" id="KW-0059">Arsenical resistance</keyword>